<reference evidence="1 2" key="1">
    <citation type="submission" date="2018-06" db="EMBL/GenBank/DDBJ databases">
        <title>Comparative analysis of microorganisms from saline springs in Andes Mountain Range, Colombia.</title>
        <authorList>
            <person name="Rubin E."/>
        </authorList>
    </citation>
    <scope>NUCLEOTIDE SEQUENCE [LARGE SCALE GENOMIC DNA]</scope>
    <source>
        <strain evidence="1 2">USBA-857</strain>
    </source>
</reference>
<dbReference type="AlphaFoldDB" id="A0A328Y4M0"/>
<proteinExistence type="predicted"/>
<dbReference type="EMBL" id="QLSX01000002">
    <property type="protein sequence ID" value="RAR63496.1"/>
    <property type="molecule type" value="Genomic_DNA"/>
</dbReference>
<name>A0A328Y4M0_9GAMM</name>
<organism evidence="1 2">
    <name type="scientific">Onishia taeanensis</name>
    <dbReference type="NCBI Taxonomy" id="284577"/>
    <lineage>
        <taxon>Bacteria</taxon>
        <taxon>Pseudomonadati</taxon>
        <taxon>Pseudomonadota</taxon>
        <taxon>Gammaproteobacteria</taxon>
        <taxon>Oceanospirillales</taxon>
        <taxon>Halomonadaceae</taxon>
        <taxon>Onishia</taxon>
    </lineage>
</organism>
<dbReference type="RefSeq" id="WP_112053810.1">
    <property type="nucleotide sequence ID" value="NZ_QLSX01000002.1"/>
</dbReference>
<comment type="caution">
    <text evidence="1">The sequence shown here is derived from an EMBL/GenBank/DDBJ whole genome shotgun (WGS) entry which is preliminary data.</text>
</comment>
<protein>
    <submittedName>
        <fullName evidence="1">Uncharacterized protein</fullName>
    </submittedName>
</protein>
<dbReference type="NCBIfam" id="NF040700">
    <property type="entry name" value="VPA1262_N_dom"/>
    <property type="match status" value="1"/>
</dbReference>
<gene>
    <name evidence="1" type="ORF">BCL93_102235</name>
</gene>
<evidence type="ECO:0000313" key="1">
    <source>
        <dbReference type="EMBL" id="RAR63496.1"/>
    </source>
</evidence>
<evidence type="ECO:0000313" key="2">
    <source>
        <dbReference type="Proteomes" id="UP000249700"/>
    </source>
</evidence>
<dbReference type="OrthoDB" id="9156203at2"/>
<accession>A0A328Y4M0</accession>
<sequence>MPWGITEHICHLQKLLVPGVIGNYNSFEVTEIFGFHRDAPQQTSNFMSLLVAEPSPPPDGSPPKPDFLTNKPIELRGTPWKFGISRYRVSTQQVLQALQNFSIAGEWKPGISALKVGALTPMPPQFVPADTALPHPWNGVLKNNFWEGSHVLELFDSLKTDVKFLLDEPKLLKQLAADLRPFVKMGIDGLSDRLGNVLIQLPVTVVTTKVSSSQNGDFLVQPIWQNSMPARQLRVSCEKYEDTTVEGYGSEDVTGSLVNFQLHSLGGGARYVLWDDQYQLVLGASAQTAFITSINMNIHVVGESISTREFYLPAPNGALELVAVPLIEERSPNTIGTPTSNPREPWRENRVFRDNLKSIRERKEFIQYGGNSGAGTDDAFKDIRALLRMHGRTGAWLWDPYLDAKDVLATLFHCPHKGADLRALTAGAEPPMAKDKEKLSEAVAFCQRVEIWLRSHPLAGWVGLKPQSAPPPQQSWQDKQLETFMNLKGNCKDLRLEFRIREGSAGWPFHDRFLIFPSDIGPASAWSLGTSVNSFGQKHHILQKVADGELIRQAFLDLWDELSGSDYLVWRTP</sequence>
<dbReference type="Proteomes" id="UP000249700">
    <property type="component" value="Unassembled WGS sequence"/>
</dbReference>